<reference evidence="2 3" key="1">
    <citation type="submission" date="2024-01" db="EMBL/GenBank/DDBJ databases">
        <title>Genome assemblies of Stephania.</title>
        <authorList>
            <person name="Yang L."/>
        </authorList>
    </citation>
    <scope>NUCLEOTIDE SEQUENCE [LARGE SCALE GENOMIC DNA]</scope>
    <source>
        <strain evidence="2">YNDBR</strain>
        <tissue evidence="2">Leaf</tissue>
    </source>
</reference>
<dbReference type="Proteomes" id="UP001420932">
    <property type="component" value="Unassembled WGS sequence"/>
</dbReference>
<gene>
    <name evidence="2" type="ORF">Syun_018412</name>
</gene>
<organism evidence="2 3">
    <name type="scientific">Stephania yunnanensis</name>
    <dbReference type="NCBI Taxonomy" id="152371"/>
    <lineage>
        <taxon>Eukaryota</taxon>
        <taxon>Viridiplantae</taxon>
        <taxon>Streptophyta</taxon>
        <taxon>Embryophyta</taxon>
        <taxon>Tracheophyta</taxon>
        <taxon>Spermatophyta</taxon>
        <taxon>Magnoliopsida</taxon>
        <taxon>Ranunculales</taxon>
        <taxon>Menispermaceae</taxon>
        <taxon>Menispermoideae</taxon>
        <taxon>Cissampelideae</taxon>
        <taxon>Stephania</taxon>
    </lineage>
</organism>
<proteinExistence type="predicted"/>
<name>A0AAP0ITA6_9MAGN</name>
<dbReference type="AlphaFoldDB" id="A0AAP0ITA6"/>
<dbReference type="PANTHER" id="PTHR42648">
    <property type="entry name" value="TRANSPOSASE, PUTATIVE-RELATED"/>
    <property type="match status" value="1"/>
</dbReference>
<dbReference type="InterPro" id="IPR039537">
    <property type="entry name" value="Retrotran_Ty1/copia-like"/>
</dbReference>
<dbReference type="InterPro" id="IPR012337">
    <property type="entry name" value="RNaseH-like_sf"/>
</dbReference>
<dbReference type="Pfam" id="PF13976">
    <property type="entry name" value="gag_pre-integrs"/>
    <property type="match status" value="1"/>
</dbReference>
<dbReference type="PANTHER" id="PTHR42648:SF28">
    <property type="entry name" value="TRANSPOSON-ENCODED PROTEIN WITH RIBONUCLEASE H-LIKE AND RETROVIRUS ZINC FINGER-LIKE DOMAINS"/>
    <property type="match status" value="1"/>
</dbReference>
<dbReference type="InterPro" id="IPR025724">
    <property type="entry name" value="GAG-pre-integrase_dom"/>
</dbReference>
<sequence>MNKTNSSVYIEDSYDIWHAILGHVNNISIHKMVNLNLLPKLNIDFKQNVKYAQNGNLLKKPFMPIQGRSNELLKLIYSDLCDYKSTSTRGGKNYYITFIDDCSKYSYVYLIKTKNEAFDMFKHVKQKCKIN</sequence>
<feature type="domain" description="GAG-pre-integrase" evidence="1">
    <location>
        <begin position="5"/>
        <end position="44"/>
    </location>
</feature>
<dbReference type="GO" id="GO:0003676">
    <property type="term" value="F:nucleic acid binding"/>
    <property type="evidence" value="ECO:0007669"/>
    <property type="project" value="InterPro"/>
</dbReference>
<dbReference type="Gene3D" id="3.30.420.10">
    <property type="entry name" value="Ribonuclease H-like superfamily/Ribonuclease H"/>
    <property type="match status" value="1"/>
</dbReference>
<dbReference type="SUPFAM" id="SSF53098">
    <property type="entry name" value="Ribonuclease H-like"/>
    <property type="match status" value="1"/>
</dbReference>
<evidence type="ECO:0000259" key="1">
    <source>
        <dbReference type="Pfam" id="PF13976"/>
    </source>
</evidence>
<keyword evidence="3" id="KW-1185">Reference proteome</keyword>
<protein>
    <recommendedName>
        <fullName evidence="1">GAG-pre-integrase domain-containing protein</fullName>
    </recommendedName>
</protein>
<accession>A0AAP0ITA6</accession>
<evidence type="ECO:0000313" key="2">
    <source>
        <dbReference type="EMBL" id="KAK9120795.1"/>
    </source>
</evidence>
<dbReference type="EMBL" id="JBBNAF010000008">
    <property type="protein sequence ID" value="KAK9120795.1"/>
    <property type="molecule type" value="Genomic_DNA"/>
</dbReference>
<dbReference type="InterPro" id="IPR036397">
    <property type="entry name" value="RNaseH_sf"/>
</dbReference>
<evidence type="ECO:0000313" key="3">
    <source>
        <dbReference type="Proteomes" id="UP001420932"/>
    </source>
</evidence>
<comment type="caution">
    <text evidence="2">The sequence shown here is derived from an EMBL/GenBank/DDBJ whole genome shotgun (WGS) entry which is preliminary data.</text>
</comment>